<feature type="transmembrane region" description="Helical" evidence="4">
    <location>
        <begin position="293"/>
        <end position="312"/>
    </location>
</feature>
<evidence type="ECO:0000259" key="5">
    <source>
        <dbReference type="PROSITE" id="PS50850"/>
    </source>
</evidence>
<feature type="transmembrane region" description="Helical" evidence="4">
    <location>
        <begin position="178"/>
        <end position="199"/>
    </location>
</feature>
<dbReference type="PANTHER" id="PTHR11360">
    <property type="entry name" value="MONOCARBOXYLATE TRANSPORTER"/>
    <property type="match status" value="1"/>
</dbReference>
<feature type="domain" description="Major facilitator superfamily (MFS) profile" evidence="5">
    <location>
        <begin position="55"/>
        <end position="435"/>
    </location>
</feature>
<keyword evidence="2 4" id="KW-1133">Transmembrane helix</keyword>
<evidence type="ECO:0000256" key="2">
    <source>
        <dbReference type="ARBA" id="ARBA00022989"/>
    </source>
</evidence>
<evidence type="ECO:0000313" key="6">
    <source>
        <dbReference type="EMBL" id="TFH67724.1"/>
    </source>
</evidence>
<accession>A0A4Y8UIT6</accession>
<feature type="transmembrane region" description="Helical" evidence="4">
    <location>
        <begin position="52"/>
        <end position="78"/>
    </location>
</feature>
<feature type="transmembrane region" description="Helical" evidence="4">
    <location>
        <begin position="120"/>
        <end position="136"/>
    </location>
</feature>
<feature type="transmembrane region" description="Helical" evidence="4">
    <location>
        <begin position="142"/>
        <end position="166"/>
    </location>
</feature>
<dbReference type="EMBL" id="SPIA01000002">
    <property type="protein sequence ID" value="TFH67724.1"/>
    <property type="molecule type" value="Genomic_DNA"/>
</dbReference>
<name>A0A4Y8UIT6_9GAMM</name>
<evidence type="ECO:0000313" key="7">
    <source>
        <dbReference type="Proteomes" id="UP000298133"/>
    </source>
</evidence>
<comment type="caution">
    <text evidence="6">The sequence shown here is derived from an EMBL/GenBank/DDBJ whole genome shotgun (WGS) entry which is preliminary data.</text>
</comment>
<dbReference type="InterPro" id="IPR020846">
    <property type="entry name" value="MFS_dom"/>
</dbReference>
<evidence type="ECO:0000256" key="3">
    <source>
        <dbReference type="ARBA" id="ARBA00023136"/>
    </source>
</evidence>
<dbReference type="OrthoDB" id="3199327at2"/>
<keyword evidence="3 4" id="KW-0472">Membrane</keyword>
<dbReference type="SUPFAM" id="SSF103473">
    <property type="entry name" value="MFS general substrate transporter"/>
    <property type="match status" value="1"/>
</dbReference>
<dbReference type="PANTHER" id="PTHR11360:SF284">
    <property type="entry name" value="EG:103B4.3 PROTEIN-RELATED"/>
    <property type="match status" value="1"/>
</dbReference>
<dbReference type="Pfam" id="PF07690">
    <property type="entry name" value="MFS_1"/>
    <property type="match status" value="2"/>
</dbReference>
<dbReference type="Proteomes" id="UP000298133">
    <property type="component" value="Unassembled WGS sequence"/>
</dbReference>
<dbReference type="PROSITE" id="PS50850">
    <property type="entry name" value="MFS"/>
    <property type="match status" value="1"/>
</dbReference>
<feature type="transmembrane region" description="Helical" evidence="4">
    <location>
        <begin position="413"/>
        <end position="431"/>
    </location>
</feature>
<dbReference type="InterPro" id="IPR011701">
    <property type="entry name" value="MFS"/>
</dbReference>
<keyword evidence="7" id="KW-1185">Reference proteome</keyword>
<feature type="transmembrane region" description="Helical" evidence="4">
    <location>
        <begin position="324"/>
        <end position="354"/>
    </location>
</feature>
<dbReference type="GO" id="GO:0022857">
    <property type="term" value="F:transmembrane transporter activity"/>
    <property type="evidence" value="ECO:0007669"/>
    <property type="project" value="InterPro"/>
</dbReference>
<reference evidence="6 7" key="1">
    <citation type="submission" date="2019-03" db="EMBL/GenBank/DDBJ databases">
        <title>Draft genome of Gammaproteobacteria bacterium LSUCC0057, a member of the SAR92 clade.</title>
        <authorList>
            <person name="Lanclos V.C."/>
            <person name="Doiron C."/>
            <person name="Henson M.W."/>
            <person name="Thrash J.C."/>
        </authorList>
    </citation>
    <scope>NUCLEOTIDE SEQUENCE [LARGE SCALE GENOMIC DNA]</scope>
    <source>
        <strain evidence="6 7">LSUCC0057</strain>
    </source>
</reference>
<dbReference type="AlphaFoldDB" id="A0A4Y8UIT6"/>
<dbReference type="InterPro" id="IPR036259">
    <property type="entry name" value="MFS_trans_sf"/>
</dbReference>
<feature type="transmembrane region" description="Helical" evidence="4">
    <location>
        <begin position="374"/>
        <end position="401"/>
    </location>
</feature>
<dbReference type="Gene3D" id="1.20.1250.20">
    <property type="entry name" value="MFS general substrate transporter like domains"/>
    <property type="match status" value="2"/>
</dbReference>
<proteinExistence type="predicted"/>
<feature type="transmembrane region" description="Helical" evidence="4">
    <location>
        <begin position="211"/>
        <end position="231"/>
    </location>
</feature>
<feature type="transmembrane region" description="Helical" evidence="4">
    <location>
        <begin position="258"/>
        <end position="281"/>
    </location>
</feature>
<keyword evidence="1 4" id="KW-0812">Transmembrane</keyword>
<organism evidence="6 7">
    <name type="scientific">Gammaproteobacteria bacterium LSUCC0057</name>
    <dbReference type="NCBI Taxonomy" id="2559237"/>
    <lineage>
        <taxon>Bacteria</taxon>
        <taxon>Pseudomonadati</taxon>
        <taxon>Pseudomonadota</taxon>
        <taxon>Gammaproteobacteria</taxon>
        <taxon>Cellvibrionales</taxon>
        <taxon>Porticoccaceae</taxon>
        <taxon>SAR92 clade</taxon>
    </lineage>
</organism>
<feature type="transmembrane region" description="Helical" evidence="4">
    <location>
        <begin position="90"/>
        <end position="113"/>
    </location>
</feature>
<gene>
    <name evidence="6" type="ORF">E3W66_05595</name>
</gene>
<evidence type="ECO:0000256" key="1">
    <source>
        <dbReference type="ARBA" id="ARBA00022692"/>
    </source>
</evidence>
<protein>
    <submittedName>
        <fullName evidence="6">MFS transporter</fullName>
    </submittedName>
</protein>
<dbReference type="InterPro" id="IPR050327">
    <property type="entry name" value="Proton-linked_MCT"/>
</dbReference>
<evidence type="ECO:0000256" key="4">
    <source>
        <dbReference type="SAM" id="Phobius"/>
    </source>
</evidence>
<sequence length="446" mass="47566">MVGSPATRRVWSVLRRYWRQRAPIKFNFLQMACRRLPDRRFIMARTATQNPWLVVLYAIVMQAITVGIGVYSFGFFVLPWMAEFQLERGTILLAITLSSLMGAVISPWCGALCDRLSSRTLVVLSSLFFAGGLSLVSVSSSYFVIIAAYALMLPVGVCLSGTLMALTLVGRLFNEKRGLAMGVVVLGTNVGGLALPVLVTLLLDQYSWQQVFQWLAMAVVVLVSLPALLVLRGGALQSSIEPVGKLQRASGSVMRSPAVLKLGVAYLVPCLLFVALLHNIGALAADLSIHQQQAAFITAAASVVMGVGKLSVGALTDYINDRILYLGCMASMAVGLVLVSFASTFIALLIGVSLTALVMGGTSPLVSTVVADRWGVAMIGRVMGVVHAFAGVSALGAFLAGYLRDVTGDYRQVFLYLLLAIIPAVYCMLTLGSKTVVSESAETVAP</sequence>